<feature type="active site" description="Proton acceptor" evidence="4">
    <location>
        <position position="93"/>
    </location>
</feature>
<comment type="caution">
    <text evidence="7">The sequence shown here is derived from an EMBL/GenBank/DDBJ whole genome shotgun (WGS) entry which is preliminary data.</text>
</comment>
<evidence type="ECO:0000256" key="5">
    <source>
        <dbReference type="RuleBase" id="RU367036"/>
    </source>
</evidence>
<comment type="similarity">
    <text evidence="2 5">Belongs to the gamma-glutamylcyclotransferase family.</text>
</comment>
<dbReference type="PANTHER" id="PTHR12510">
    <property type="entry name" value="TROPONIN C-AKIN-1 PROTEIN"/>
    <property type="match status" value="1"/>
</dbReference>
<reference evidence="7 8" key="1">
    <citation type="submission" date="2024-02" db="EMBL/GenBank/DDBJ databases">
        <authorList>
            <person name="Vignale AGUSTIN F."/>
            <person name="Sosa J E."/>
            <person name="Modenutti C."/>
        </authorList>
    </citation>
    <scope>NUCLEOTIDE SEQUENCE [LARGE SCALE GENOMIC DNA]</scope>
</reference>
<sequence length="203" mass="22925">MADRDEGAKRTLIFVYGTLKRGFPNHYLIQDQLTSNDAVYLGSYITVHQFPLVCGPYGIPFLLNLPQSDCHHRVHGELYAVSSLGLEVLDEFEGTSLGHYERLPIQVCGGSGSDGGGEVVDAEAYYGHRCFAEGMWEKNGRVGFDVYTEDMARKYVKREDRPKGRSFLEAIRSFFFLSSGRSLRSEKTLMLPYDLKQLRLHAS</sequence>
<dbReference type="InterPro" id="IPR009288">
    <property type="entry name" value="AIG2-like_dom"/>
</dbReference>
<dbReference type="AlphaFoldDB" id="A0ABC8RF10"/>
<evidence type="ECO:0000313" key="8">
    <source>
        <dbReference type="Proteomes" id="UP001642360"/>
    </source>
</evidence>
<proteinExistence type="inferred from homology"/>
<dbReference type="InterPro" id="IPR013024">
    <property type="entry name" value="GGCT-like"/>
</dbReference>
<evidence type="ECO:0000256" key="2">
    <source>
        <dbReference type="ARBA" id="ARBA00008861"/>
    </source>
</evidence>
<gene>
    <name evidence="7" type="ORF">ILEXP_LOCUS10471</name>
</gene>
<evidence type="ECO:0000256" key="1">
    <source>
        <dbReference type="ARBA" id="ARBA00002782"/>
    </source>
</evidence>
<keyword evidence="8" id="KW-1185">Reference proteome</keyword>
<dbReference type="Proteomes" id="UP001642360">
    <property type="component" value="Unassembled WGS sequence"/>
</dbReference>
<dbReference type="PANTHER" id="PTHR12510:SF15">
    <property type="entry name" value="GAMMA-GLUTAMYLCYCLOTRANSFERASE FAMILY PROTEIN"/>
    <property type="match status" value="1"/>
</dbReference>
<dbReference type="EMBL" id="CAUOFW020001252">
    <property type="protein sequence ID" value="CAK9142781.1"/>
    <property type="molecule type" value="Genomic_DNA"/>
</dbReference>
<feature type="domain" description="Gamma-glutamylcyclotransferase AIG2-like" evidence="6">
    <location>
        <begin position="13"/>
        <end position="134"/>
    </location>
</feature>
<evidence type="ECO:0000313" key="7">
    <source>
        <dbReference type="EMBL" id="CAK9142781.1"/>
    </source>
</evidence>
<dbReference type="SUPFAM" id="SSF110857">
    <property type="entry name" value="Gamma-glutamyl cyclotransferase-like"/>
    <property type="match status" value="1"/>
</dbReference>
<dbReference type="InterPro" id="IPR036568">
    <property type="entry name" value="GGCT-like_sf"/>
</dbReference>
<dbReference type="CDD" id="cd06661">
    <property type="entry name" value="GGCT_like"/>
    <property type="match status" value="1"/>
</dbReference>
<dbReference type="Pfam" id="PF06094">
    <property type="entry name" value="GGACT"/>
    <property type="match status" value="1"/>
</dbReference>
<evidence type="ECO:0000256" key="3">
    <source>
        <dbReference type="ARBA" id="ARBA00023315"/>
    </source>
</evidence>
<organism evidence="7 8">
    <name type="scientific">Ilex paraguariensis</name>
    <name type="common">yerba mate</name>
    <dbReference type="NCBI Taxonomy" id="185542"/>
    <lineage>
        <taxon>Eukaryota</taxon>
        <taxon>Viridiplantae</taxon>
        <taxon>Streptophyta</taxon>
        <taxon>Embryophyta</taxon>
        <taxon>Tracheophyta</taxon>
        <taxon>Spermatophyta</taxon>
        <taxon>Magnoliopsida</taxon>
        <taxon>eudicotyledons</taxon>
        <taxon>Gunneridae</taxon>
        <taxon>Pentapetalae</taxon>
        <taxon>asterids</taxon>
        <taxon>campanulids</taxon>
        <taxon>Aquifoliales</taxon>
        <taxon>Aquifoliaceae</taxon>
        <taxon>Ilex</taxon>
    </lineage>
</organism>
<accession>A0ABC8RF10</accession>
<keyword evidence="3" id="KW-0808">Transferase</keyword>
<dbReference type="InterPro" id="IPR039126">
    <property type="entry name" value="GGACT"/>
</dbReference>
<name>A0ABC8RF10_9AQUA</name>
<dbReference type="GO" id="GO:0016746">
    <property type="term" value="F:acyltransferase activity"/>
    <property type="evidence" value="ECO:0007669"/>
    <property type="project" value="UniProtKB-KW"/>
</dbReference>
<dbReference type="Gene3D" id="3.10.490.10">
    <property type="entry name" value="Gamma-glutamyl cyclotransferase-like"/>
    <property type="match status" value="1"/>
</dbReference>
<comment type="function">
    <text evidence="1">Putative gamma-glutamylcyclotransferase.</text>
</comment>
<protein>
    <recommendedName>
        <fullName evidence="5">Gamma-glutamylcyclotransferase family protein</fullName>
    </recommendedName>
</protein>
<evidence type="ECO:0000259" key="6">
    <source>
        <dbReference type="Pfam" id="PF06094"/>
    </source>
</evidence>
<evidence type="ECO:0000256" key="4">
    <source>
        <dbReference type="PIRSR" id="PIRSR639126-1"/>
    </source>
</evidence>
<keyword evidence="3" id="KW-0012">Acyltransferase</keyword>